<accession>A0AAD4DI22</accession>
<comment type="caution">
    <text evidence="1">The sequence shown here is derived from an EMBL/GenBank/DDBJ whole genome shotgun (WGS) entry which is preliminary data.</text>
</comment>
<evidence type="ECO:0008006" key="3">
    <source>
        <dbReference type="Google" id="ProtNLM"/>
    </source>
</evidence>
<dbReference type="EMBL" id="JAAAIL010000172">
    <property type="protein sequence ID" value="KAG0278764.1"/>
    <property type="molecule type" value="Genomic_DNA"/>
</dbReference>
<sequence length="738" mass="82709">MSASSKLFDILELTTPIADNLSQHDLAACCLVNHSWFNTFTPYLWHTITIQVHDPLPAKFTTPEGRTGLARNGRHIRVLHTHNLESLGLFLGDVGGGGGGIGGDVGCGETLCKNLVVLDTEYGPGAGRNMTISDCKLRSGAMMSKERSSKGLVGGCISVDMQRQTVGEPRTLQEYNIAQGEGRLDYEPEDLEQARAAELDLSTATNIPTVGFLNARAMHVEKRIRDRACQIAKARREAKARQMLVRILEQNPRLEFLIVPPHCLESDVVVKVAAEGLPLLRELYSSSTMWRWGYPAKFLLADHRRWPMYSKCVPSFGTLKEQQLAKTQEEEERELERQGLMTLVGKGIRGTVLETENVVPRNFLEGYPRLKDLELNMVKSINHDELEKLRTVNSEDLACLEFRSGYAAGIMQTLREVPSGLLKSIVLTDFRCSPAFLFANGPLEKVGQSVFLKHASTLEHLFARGCAIESKDIGDLLCASPRLKTIELLREDLGGIGNVDPELELQDAVRAPWMCDGLEVFECKISGVPRPDLSHDFFYYERSFAPYPVIPLCPEGPAVEPISPQGIIQRQSHALQRKFLKQLGQLRHLRILAFGSNNPAYESRESFALVLKGIRTMIVAEDVQHQCLELTLESGLDELSGLNELEELHVFRMAHRIGIEEVRWMVEQWPKLRAIRGLWCPDINQYFLNQRYEVGVEGEAEEEGGAGEGASGRVWTMEEAEHIVWLRKHRPDIQLLSS</sequence>
<gene>
    <name evidence="1" type="ORF">BGZ95_003208</name>
</gene>
<name>A0AAD4DI22_9FUNG</name>
<keyword evidence="2" id="KW-1185">Reference proteome</keyword>
<protein>
    <recommendedName>
        <fullName evidence="3">F-box domain-containing protein</fullName>
    </recommendedName>
</protein>
<organism evidence="1 2">
    <name type="scientific">Linnemannia exigua</name>
    <dbReference type="NCBI Taxonomy" id="604196"/>
    <lineage>
        <taxon>Eukaryota</taxon>
        <taxon>Fungi</taxon>
        <taxon>Fungi incertae sedis</taxon>
        <taxon>Mucoromycota</taxon>
        <taxon>Mortierellomycotina</taxon>
        <taxon>Mortierellomycetes</taxon>
        <taxon>Mortierellales</taxon>
        <taxon>Mortierellaceae</taxon>
        <taxon>Linnemannia</taxon>
    </lineage>
</organism>
<evidence type="ECO:0000313" key="2">
    <source>
        <dbReference type="Proteomes" id="UP001194580"/>
    </source>
</evidence>
<dbReference type="Proteomes" id="UP001194580">
    <property type="component" value="Unassembled WGS sequence"/>
</dbReference>
<evidence type="ECO:0000313" key="1">
    <source>
        <dbReference type="EMBL" id="KAG0278764.1"/>
    </source>
</evidence>
<dbReference type="AlphaFoldDB" id="A0AAD4DI22"/>
<proteinExistence type="predicted"/>
<reference evidence="1" key="1">
    <citation type="journal article" date="2020" name="Fungal Divers.">
        <title>Resolving the Mortierellaceae phylogeny through synthesis of multi-gene phylogenetics and phylogenomics.</title>
        <authorList>
            <person name="Vandepol N."/>
            <person name="Liber J."/>
            <person name="Desiro A."/>
            <person name="Na H."/>
            <person name="Kennedy M."/>
            <person name="Barry K."/>
            <person name="Grigoriev I.V."/>
            <person name="Miller A.N."/>
            <person name="O'Donnell K."/>
            <person name="Stajich J.E."/>
            <person name="Bonito G."/>
        </authorList>
    </citation>
    <scope>NUCLEOTIDE SEQUENCE</scope>
    <source>
        <strain evidence="1">NRRL 28262</strain>
    </source>
</reference>